<evidence type="ECO:0000256" key="7">
    <source>
        <dbReference type="ARBA" id="ARBA00022840"/>
    </source>
</evidence>
<evidence type="ECO:0000313" key="11">
    <source>
        <dbReference type="Proteomes" id="UP000231912"/>
    </source>
</evidence>
<evidence type="ECO:0000256" key="4">
    <source>
        <dbReference type="ARBA" id="ARBA00022679"/>
    </source>
</evidence>
<feature type="transmembrane region" description="Helical" evidence="8">
    <location>
        <begin position="115"/>
        <end position="133"/>
    </location>
</feature>
<keyword evidence="8" id="KW-0812">Transmembrane</keyword>
<evidence type="ECO:0000313" key="10">
    <source>
        <dbReference type="EMBL" id="PJZ66686.1"/>
    </source>
</evidence>
<dbReference type="GO" id="GO:0004673">
    <property type="term" value="F:protein histidine kinase activity"/>
    <property type="evidence" value="ECO:0007669"/>
    <property type="project" value="UniProtKB-EC"/>
</dbReference>
<feature type="transmembrane region" description="Helical" evidence="8">
    <location>
        <begin position="12"/>
        <end position="33"/>
    </location>
</feature>
<evidence type="ECO:0000256" key="6">
    <source>
        <dbReference type="ARBA" id="ARBA00022777"/>
    </source>
</evidence>
<dbReference type="Proteomes" id="UP000231912">
    <property type="component" value="Unassembled WGS sequence"/>
</dbReference>
<feature type="transmembrane region" description="Helical" evidence="8">
    <location>
        <begin position="139"/>
        <end position="161"/>
    </location>
</feature>
<keyword evidence="3" id="KW-0597">Phosphoprotein</keyword>
<sequence>MFEVTETKDLNRSIQLFFVSVITGLLCFGVIGFEHLAGNHTFRPGYTIAGLASILSSFLIWRGKYKISVYLCSVCFSLAIGFGTFYGAGFKNALIWYPVFLLFHLYFFNRQMTFFAFLFCLSLIFGRIFYTNAPERPEILVDSIASLGVMTLFIVSIGANLDKLLSDKDVLLKELTHRVRNNLQVVLDMVSLLKESNESFETRIALQTLERRVLALASVHAIAQNSQDVKRIPVGDVIENYLNRIVSKYKALPALDPIGKHFLLDVKDANLLLLILGEIIATVSDSVTTHIEDVRISFRNPSLSTFQLQVEGTDLTEGEWSHFSRSLLRQHGGDLSMEKSGRGRILATFGLLNR</sequence>
<dbReference type="RefSeq" id="WP_100757296.1">
    <property type="nucleotide sequence ID" value="NZ_NPDT01000001.1"/>
</dbReference>
<dbReference type="AlphaFoldDB" id="A0A2M9ZE41"/>
<evidence type="ECO:0000256" key="8">
    <source>
        <dbReference type="SAM" id="Phobius"/>
    </source>
</evidence>
<keyword evidence="8" id="KW-1133">Transmembrane helix</keyword>
<comment type="caution">
    <text evidence="10">The sequence shown here is derived from an EMBL/GenBank/DDBJ whole genome shotgun (WGS) entry which is preliminary data.</text>
</comment>
<dbReference type="EMBL" id="NPDT01000001">
    <property type="protein sequence ID" value="PJZ66686.1"/>
    <property type="molecule type" value="Genomic_DNA"/>
</dbReference>
<keyword evidence="6 10" id="KW-0418">Kinase</keyword>
<dbReference type="PANTHER" id="PTHR41523:SF8">
    <property type="entry name" value="ETHYLENE RESPONSE SENSOR PROTEIN"/>
    <property type="match status" value="1"/>
</dbReference>
<reference evidence="10 11" key="1">
    <citation type="submission" date="2017-07" db="EMBL/GenBank/DDBJ databases">
        <title>Leptospira spp. isolated from tropical soils.</title>
        <authorList>
            <person name="Thibeaux R."/>
            <person name="Iraola G."/>
            <person name="Ferres I."/>
            <person name="Bierque E."/>
            <person name="Girault D."/>
            <person name="Soupe-Gilbert M.-E."/>
            <person name="Picardeau M."/>
            <person name="Goarant C."/>
        </authorList>
    </citation>
    <scope>NUCLEOTIDE SEQUENCE [LARGE SCALE GENOMIC DNA]</scope>
    <source>
        <strain evidence="10 11">FH2-C-A2</strain>
    </source>
</reference>
<feature type="domain" description="Signal transduction histidine kinase subgroup 2 dimerisation and phosphoacceptor" evidence="9">
    <location>
        <begin position="174"/>
        <end position="249"/>
    </location>
</feature>
<feature type="transmembrane region" description="Helical" evidence="8">
    <location>
        <begin position="68"/>
        <end position="87"/>
    </location>
</feature>
<dbReference type="Pfam" id="PF07568">
    <property type="entry name" value="HisKA_2"/>
    <property type="match status" value="1"/>
</dbReference>
<keyword evidence="8" id="KW-0472">Membrane</keyword>
<evidence type="ECO:0000256" key="5">
    <source>
        <dbReference type="ARBA" id="ARBA00022741"/>
    </source>
</evidence>
<proteinExistence type="predicted"/>
<keyword evidence="5" id="KW-0547">Nucleotide-binding</keyword>
<organism evidence="10 11">
    <name type="scientific">Leptospira wolffii</name>
    <dbReference type="NCBI Taxonomy" id="409998"/>
    <lineage>
        <taxon>Bacteria</taxon>
        <taxon>Pseudomonadati</taxon>
        <taxon>Spirochaetota</taxon>
        <taxon>Spirochaetia</taxon>
        <taxon>Leptospirales</taxon>
        <taxon>Leptospiraceae</taxon>
        <taxon>Leptospira</taxon>
    </lineage>
</organism>
<keyword evidence="4" id="KW-0808">Transferase</keyword>
<dbReference type="EC" id="2.7.13.3" evidence="2"/>
<evidence type="ECO:0000259" key="9">
    <source>
        <dbReference type="Pfam" id="PF07568"/>
    </source>
</evidence>
<gene>
    <name evidence="10" type="ORF">CH371_00830</name>
</gene>
<comment type="catalytic activity">
    <reaction evidence="1">
        <text>ATP + protein L-histidine = ADP + protein N-phospho-L-histidine.</text>
        <dbReference type="EC" id="2.7.13.3"/>
    </reaction>
</comment>
<feature type="transmembrane region" description="Helical" evidence="8">
    <location>
        <begin position="45"/>
        <end position="61"/>
    </location>
</feature>
<dbReference type="GO" id="GO:0005524">
    <property type="term" value="F:ATP binding"/>
    <property type="evidence" value="ECO:0007669"/>
    <property type="project" value="UniProtKB-KW"/>
</dbReference>
<accession>A0A2M9ZE41</accession>
<keyword evidence="7" id="KW-0067">ATP-binding</keyword>
<name>A0A2M9ZE41_9LEPT</name>
<dbReference type="PANTHER" id="PTHR41523">
    <property type="entry name" value="TWO-COMPONENT SYSTEM SENSOR PROTEIN"/>
    <property type="match status" value="1"/>
</dbReference>
<protein>
    <recommendedName>
        <fullName evidence="2">histidine kinase</fullName>
        <ecNumber evidence="2">2.7.13.3</ecNumber>
    </recommendedName>
</protein>
<dbReference type="InterPro" id="IPR011495">
    <property type="entry name" value="Sig_transdc_His_kin_sub2_dim/P"/>
</dbReference>
<evidence type="ECO:0000256" key="1">
    <source>
        <dbReference type="ARBA" id="ARBA00000085"/>
    </source>
</evidence>
<evidence type="ECO:0000256" key="3">
    <source>
        <dbReference type="ARBA" id="ARBA00022553"/>
    </source>
</evidence>
<evidence type="ECO:0000256" key="2">
    <source>
        <dbReference type="ARBA" id="ARBA00012438"/>
    </source>
</evidence>